<keyword evidence="2" id="KW-1185">Reference proteome</keyword>
<dbReference type="OrthoDB" id="1912334at2"/>
<dbReference type="EMBL" id="MCIA01000016">
    <property type="protein sequence ID" value="RKD31760.1"/>
    <property type="molecule type" value="Genomic_DNA"/>
</dbReference>
<evidence type="ECO:0000313" key="1">
    <source>
        <dbReference type="EMBL" id="RKD31760.1"/>
    </source>
</evidence>
<name>A0A419T2I1_9FIRM</name>
<dbReference type="Proteomes" id="UP000284277">
    <property type="component" value="Unassembled WGS sequence"/>
</dbReference>
<gene>
    <name evidence="1" type="ORF">BET01_19775</name>
</gene>
<protein>
    <submittedName>
        <fullName evidence="1">Uncharacterized protein</fullName>
    </submittedName>
</protein>
<comment type="caution">
    <text evidence="1">The sequence shown here is derived from an EMBL/GenBank/DDBJ whole genome shotgun (WGS) entry which is preliminary data.</text>
</comment>
<organism evidence="1 2">
    <name type="scientific">Lacrimispora algidixylanolytica</name>
    <dbReference type="NCBI Taxonomy" id="94868"/>
    <lineage>
        <taxon>Bacteria</taxon>
        <taxon>Bacillati</taxon>
        <taxon>Bacillota</taxon>
        <taxon>Clostridia</taxon>
        <taxon>Lachnospirales</taxon>
        <taxon>Lachnospiraceae</taxon>
        <taxon>Lacrimispora</taxon>
    </lineage>
</organism>
<accession>A0A419T2I1</accession>
<dbReference type="AlphaFoldDB" id="A0A419T2I1"/>
<sequence length="75" mass="8737">MNRSYHVCALSDQKKARNMETEISKVDGVQKIKISKDLKEMQIKMENEKTPAVMERVVNICNRISNGCEVRYKFT</sequence>
<evidence type="ECO:0000313" key="2">
    <source>
        <dbReference type="Proteomes" id="UP000284277"/>
    </source>
</evidence>
<reference evidence="1 2" key="1">
    <citation type="submission" date="2016-08" db="EMBL/GenBank/DDBJ databases">
        <title>A new outlook on sporulation: Clostridium algidixylanolyticum.</title>
        <authorList>
            <person name="Poppleton D.I."/>
            <person name="Gribaldo S."/>
        </authorList>
    </citation>
    <scope>NUCLEOTIDE SEQUENCE [LARGE SCALE GENOMIC DNA]</scope>
    <source>
        <strain evidence="1 2">SPL73</strain>
    </source>
</reference>
<dbReference type="RefSeq" id="WP_120196931.1">
    <property type="nucleotide sequence ID" value="NZ_MCIA01000016.1"/>
</dbReference>
<proteinExistence type="predicted"/>